<dbReference type="AlphaFoldDB" id="A0A7W7Q2M4"/>
<evidence type="ECO:0000313" key="4">
    <source>
        <dbReference type="Proteomes" id="UP000520767"/>
    </source>
</evidence>
<proteinExistence type="predicted"/>
<dbReference type="NCBIfam" id="NF037944">
    <property type="entry name" value="holin_2"/>
    <property type="match status" value="1"/>
</dbReference>
<protein>
    <submittedName>
        <fullName evidence="3">Uncharacterized protein</fullName>
    </submittedName>
</protein>
<evidence type="ECO:0000256" key="1">
    <source>
        <dbReference type="SAM" id="MobiDB-lite"/>
    </source>
</evidence>
<organism evidence="3 4">
    <name type="scientific">Actinophytocola algeriensis</name>
    <dbReference type="NCBI Taxonomy" id="1768010"/>
    <lineage>
        <taxon>Bacteria</taxon>
        <taxon>Bacillati</taxon>
        <taxon>Actinomycetota</taxon>
        <taxon>Actinomycetes</taxon>
        <taxon>Pseudonocardiales</taxon>
        <taxon>Pseudonocardiaceae</taxon>
    </lineage>
</organism>
<dbReference type="Proteomes" id="UP000520767">
    <property type="component" value="Unassembled WGS sequence"/>
</dbReference>
<gene>
    <name evidence="3" type="ORF">FHR82_001905</name>
</gene>
<feature type="transmembrane region" description="Helical" evidence="2">
    <location>
        <begin position="6"/>
        <end position="25"/>
    </location>
</feature>
<keyword evidence="4" id="KW-1185">Reference proteome</keyword>
<keyword evidence="2" id="KW-0472">Membrane</keyword>
<dbReference type="RefSeq" id="WP_225944237.1">
    <property type="nucleotide sequence ID" value="NZ_JACHJQ010000002.1"/>
</dbReference>
<evidence type="ECO:0000313" key="3">
    <source>
        <dbReference type="EMBL" id="MBB4905688.1"/>
    </source>
</evidence>
<name>A0A7W7Q2M4_9PSEU</name>
<sequence>MSYLPTWIAVVVGSLLLCWVSVRVLRHVRRFNRAAGSTGAHFTHETGTLKARSAALRVAMRETRARVKHAPADVPSNSRGRQEEDRG</sequence>
<accession>A0A7W7Q2M4</accession>
<keyword evidence="2" id="KW-1133">Transmembrane helix</keyword>
<comment type="caution">
    <text evidence="3">The sequence shown here is derived from an EMBL/GenBank/DDBJ whole genome shotgun (WGS) entry which is preliminary data.</text>
</comment>
<feature type="region of interest" description="Disordered" evidence="1">
    <location>
        <begin position="64"/>
        <end position="87"/>
    </location>
</feature>
<reference evidence="3 4" key="1">
    <citation type="submission" date="2020-08" db="EMBL/GenBank/DDBJ databases">
        <title>Genomic Encyclopedia of Type Strains, Phase III (KMG-III): the genomes of soil and plant-associated and newly described type strains.</title>
        <authorList>
            <person name="Whitman W."/>
        </authorList>
    </citation>
    <scope>NUCLEOTIDE SEQUENCE [LARGE SCALE GENOMIC DNA]</scope>
    <source>
        <strain evidence="3 4">CECT 8960</strain>
    </source>
</reference>
<dbReference type="EMBL" id="JACHJQ010000002">
    <property type="protein sequence ID" value="MBB4905688.1"/>
    <property type="molecule type" value="Genomic_DNA"/>
</dbReference>
<keyword evidence="2" id="KW-0812">Transmembrane</keyword>
<evidence type="ECO:0000256" key="2">
    <source>
        <dbReference type="SAM" id="Phobius"/>
    </source>
</evidence>